<comment type="similarity">
    <text evidence="1">Belongs to the FAM193 family.</text>
</comment>
<comment type="caution">
    <text evidence="5">The sequence shown here is derived from an EMBL/GenBank/DDBJ whole genome shotgun (WGS) entry which is preliminary data.</text>
</comment>
<dbReference type="OrthoDB" id="10044608at2759"/>
<dbReference type="Proteomes" id="UP001142489">
    <property type="component" value="Unassembled WGS sequence"/>
</dbReference>
<dbReference type="InterPro" id="IPR031802">
    <property type="entry name" value="FAM193_C"/>
</dbReference>
<dbReference type="EMBL" id="JAPFRF010000011">
    <property type="protein sequence ID" value="KAJ7316590.1"/>
    <property type="molecule type" value="Genomic_DNA"/>
</dbReference>
<dbReference type="PANTHER" id="PTHR15109:SF3">
    <property type="entry name" value="PROTEIN FAM193B"/>
    <property type="match status" value="1"/>
</dbReference>
<dbReference type="GO" id="GO:0005634">
    <property type="term" value="C:nucleus"/>
    <property type="evidence" value="ECO:0007669"/>
    <property type="project" value="TreeGrafter"/>
</dbReference>
<dbReference type="InterPro" id="IPR029717">
    <property type="entry name" value="FAM193"/>
</dbReference>
<name>A0A9Q1AWS5_9SAUR</name>
<evidence type="ECO:0000256" key="3">
    <source>
        <dbReference type="ARBA" id="ARBA00023054"/>
    </source>
</evidence>
<evidence type="ECO:0000313" key="6">
    <source>
        <dbReference type="Proteomes" id="UP001142489"/>
    </source>
</evidence>
<dbReference type="PANTHER" id="PTHR15109">
    <property type="entry name" value="AGAP004327-PA"/>
    <property type="match status" value="1"/>
</dbReference>
<dbReference type="Pfam" id="PF15914">
    <property type="entry name" value="FAM193_C"/>
    <property type="match status" value="1"/>
</dbReference>
<protein>
    <recommendedName>
        <fullName evidence="4">FAM193 C-terminal domain-containing protein</fullName>
    </recommendedName>
</protein>
<feature type="domain" description="FAM193 C-terminal" evidence="4">
    <location>
        <begin position="9"/>
        <end position="62"/>
    </location>
</feature>
<evidence type="ECO:0000259" key="4">
    <source>
        <dbReference type="Pfam" id="PF15914"/>
    </source>
</evidence>
<dbReference type="AlphaFoldDB" id="A0A9Q1AWS5"/>
<reference evidence="5" key="1">
    <citation type="journal article" date="2023" name="DNA Res.">
        <title>Chromosome-level genome assembly of Phrynocephalus forsythii using third-generation DNA sequencing and Hi-C analysis.</title>
        <authorList>
            <person name="Qi Y."/>
            <person name="Zhao W."/>
            <person name="Zhao Y."/>
            <person name="Niu C."/>
            <person name="Cao S."/>
            <person name="Zhang Y."/>
        </authorList>
    </citation>
    <scope>NUCLEOTIDE SEQUENCE</scope>
    <source>
        <tissue evidence="5">Muscle</tissue>
    </source>
</reference>
<gene>
    <name evidence="5" type="ORF">JRQ81_002752</name>
</gene>
<keyword evidence="3" id="KW-0175">Coiled coil</keyword>
<dbReference type="GO" id="GO:0005737">
    <property type="term" value="C:cytoplasm"/>
    <property type="evidence" value="ECO:0007669"/>
    <property type="project" value="TreeGrafter"/>
</dbReference>
<organism evidence="5 6">
    <name type="scientific">Phrynocephalus forsythii</name>
    <dbReference type="NCBI Taxonomy" id="171643"/>
    <lineage>
        <taxon>Eukaryota</taxon>
        <taxon>Metazoa</taxon>
        <taxon>Chordata</taxon>
        <taxon>Craniata</taxon>
        <taxon>Vertebrata</taxon>
        <taxon>Euteleostomi</taxon>
        <taxon>Lepidosauria</taxon>
        <taxon>Squamata</taxon>
        <taxon>Bifurcata</taxon>
        <taxon>Unidentata</taxon>
        <taxon>Episquamata</taxon>
        <taxon>Toxicofera</taxon>
        <taxon>Iguania</taxon>
        <taxon>Acrodonta</taxon>
        <taxon>Agamidae</taxon>
        <taxon>Agaminae</taxon>
        <taxon>Phrynocephalus</taxon>
    </lineage>
</organism>
<evidence type="ECO:0000313" key="5">
    <source>
        <dbReference type="EMBL" id="KAJ7316590.1"/>
    </source>
</evidence>
<keyword evidence="2" id="KW-0597">Phosphoprotein</keyword>
<accession>A0A9Q1AWS5</accession>
<sequence>MEKASPSIDDVFLPKDLDGVEMDETDREVEYFKRFCLDSAKQTRQKVAVNWTNFTLKKTTSSAAQ</sequence>
<evidence type="ECO:0000256" key="1">
    <source>
        <dbReference type="ARBA" id="ARBA00009689"/>
    </source>
</evidence>
<evidence type="ECO:0000256" key="2">
    <source>
        <dbReference type="ARBA" id="ARBA00022553"/>
    </source>
</evidence>
<proteinExistence type="inferred from homology"/>
<keyword evidence="6" id="KW-1185">Reference proteome</keyword>